<dbReference type="PANTHER" id="PTHR35038">
    <property type="entry name" value="DISSIMILATORY SULFITE REDUCTASE SIRA"/>
    <property type="match status" value="1"/>
</dbReference>
<dbReference type="Proteomes" id="UP001221686">
    <property type="component" value="Unassembled WGS sequence"/>
</dbReference>
<dbReference type="InterPro" id="IPR023155">
    <property type="entry name" value="Cyt_c-552/4"/>
</dbReference>
<dbReference type="PROSITE" id="PS51257">
    <property type="entry name" value="PROKAR_LIPOPROTEIN"/>
    <property type="match status" value="1"/>
</dbReference>
<feature type="domain" description="Cytochrome c-552/4" evidence="2">
    <location>
        <begin position="443"/>
        <end position="510"/>
    </location>
</feature>
<evidence type="ECO:0000259" key="2">
    <source>
        <dbReference type="Pfam" id="PF13435"/>
    </source>
</evidence>
<dbReference type="SUPFAM" id="SSF48695">
    <property type="entry name" value="Multiheme cytochromes"/>
    <property type="match status" value="1"/>
</dbReference>
<dbReference type="EMBL" id="JAQNDL010000001">
    <property type="protein sequence ID" value="MDC0717992.1"/>
    <property type="molecule type" value="Genomic_DNA"/>
</dbReference>
<dbReference type="InterPro" id="IPR036280">
    <property type="entry name" value="Multihaem_cyt_sf"/>
</dbReference>
<organism evidence="3 4">
    <name type="scientific">Nannocystis bainbridge</name>
    <dbReference type="NCBI Taxonomy" id="2995303"/>
    <lineage>
        <taxon>Bacteria</taxon>
        <taxon>Pseudomonadati</taxon>
        <taxon>Myxococcota</taxon>
        <taxon>Polyangia</taxon>
        <taxon>Nannocystales</taxon>
        <taxon>Nannocystaceae</taxon>
        <taxon>Nannocystis</taxon>
    </lineage>
</organism>
<protein>
    <submittedName>
        <fullName evidence="3">Multiheme c-type cytochrome</fullName>
    </submittedName>
</protein>
<keyword evidence="4" id="KW-1185">Reference proteome</keyword>
<dbReference type="InterPro" id="IPR051829">
    <property type="entry name" value="Multiheme_Cytochr_ET"/>
</dbReference>
<proteinExistence type="predicted"/>
<dbReference type="Gene3D" id="3.60.21.10">
    <property type="match status" value="1"/>
</dbReference>
<accession>A0ABT5DZW2</accession>
<name>A0ABT5DZW2_9BACT</name>
<dbReference type="PANTHER" id="PTHR35038:SF8">
    <property type="entry name" value="C-TYPE POLYHEME CYTOCHROME OMCC"/>
    <property type="match status" value="1"/>
</dbReference>
<evidence type="ECO:0000313" key="4">
    <source>
        <dbReference type="Proteomes" id="UP001221686"/>
    </source>
</evidence>
<dbReference type="RefSeq" id="WP_272086472.1">
    <property type="nucleotide sequence ID" value="NZ_JAQNDL010000001.1"/>
</dbReference>
<reference evidence="3 4" key="1">
    <citation type="submission" date="2022-11" db="EMBL/GenBank/DDBJ databases">
        <title>Minimal conservation of predation-associated metabolite biosynthetic gene clusters underscores biosynthetic potential of Myxococcota including descriptions for ten novel species: Archangium lansinium sp. nov., Myxococcus landrumus sp. nov., Nannocystis bai.</title>
        <authorList>
            <person name="Ahearne A."/>
            <person name="Stevens C."/>
            <person name="Dowd S."/>
        </authorList>
    </citation>
    <scope>NUCLEOTIDE SEQUENCE [LARGE SCALE GENOMIC DNA]</scope>
    <source>
        <strain evidence="3 4">BB15-2</strain>
    </source>
</reference>
<dbReference type="SUPFAM" id="SSF56300">
    <property type="entry name" value="Metallo-dependent phosphatases"/>
    <property type="match status" value="1"/>
</dbReference>
<dbReference type="Pfam" id="PF13435">
    <property type="entry name" value="Cytochrome_C554"/>
    <property type="match status" value="1"/>
</dbReference>
<comment type="caution">
    <text evidence="3">The sequence shown here is derived from an EMBL/GenBank/DDBJ whole genome shotgun (WGS) entry which is preliminary data.</text>
</comment>
<keyword evidence="1" id="KW-0732">Signal</keyword>
<evidence type="ECO:0000313" key="3">
    <source>
        <dbReference type="EMBL" id="MDC0717992.1"/>
    </source>
</evidence>
<dbReference type="InterPro" id="IPR029052">
    <property type="entry name" value="Metallo-depent_PP-like"/>
</dbReference>
<sequence length="596" mass="61709">MPISPPRAAGLAVLGSRPRAFAGLAAIVTSAILACATCGGPGSGPTKTTHVEPAAAPARLTIDLVAFARVMGAVAPCGCTTEPLGGLQYVFGYLGHDLDAQRRLVVEPGGLLIPDPKGPEAPPDEAAWAQAYQRADALQERFASLGGSLVSGVGANDLSSPLAQEALKKWPLPRVLANSRAFDDAGVVPHRVVDVPGLDGKPALQFGVTAVHEPSPEAIKLLGPLEPTKSAAQREVAAMRAAGADVVIVLVHGTRAAAVEIAEGVPGADIVVTGVPEGTEKARLGAPATRVGHGWVLEPGDQAQTLTHVRLSIDPSALAAMPGPDAWKVQPSAAVQTRELERLDARLTKFRADPGADPGYIARLEQERATLAAAMTTGAAPTGAVAVTFEQQKITCKLPVDAAGAEALRSYDAWVATQNQRRFAGVKPPAPAKGQASYIGGEQCGACHDKAEEHWAGTRHAGAYETLVKVNKQFDLSCVGCHVTGFRQPGGSEVVEVAGLEDVQCEVCHGPGSIHAESPEKAGKAFGIRREAAVDVCLGCHTAEHSDTFNYEAYLRDVLGAGHGEGRRSLLGDGPTGRELRAEGLEKAGGACPKQM</sequence>
<gene>
    <name evidence="3" type="ORF">POL25_13890</name>
</gene>
<evidence type="ECO:0000256" key="1">
    <source>
        <dbReference type="ARBA" id="ARBA00022729"/>
    </source>
</evidence>
<dbReference type="Gene3D" id="1.10.1130.10">
    <property type="entry name" value="Flavocytochrome C3, Chain A"/>
    <property type="match status" value="1"/>
</dbReference>